<dbReference type="EMBL" id="KV454538">
    <property type="protein sequence ID" value="ODV70322.1"/>
    <property type="molecule type" value="Genomic_DNA"/>
</dbReference>
<protein>
    <submittedName>
        <fullName evidence="1">Dethiobiotin synthase</fullName>
    </submittedName>
</protein>
<evidence type="ECO:0000313" key="1">
    <source>
        <dbReference type="EMBL" id="ODV70322.1"/>
    </source>
</evidence>
<dbReference type="OrthoDB" id="425114at2759"/>
<dbReference type="STRING" id="984485.A0A1E4RSS6"/>
<sequence>MSKSYFVTGTDTDVGKTFISALLVKAWKANYWKPLQTGLNCDQGDTKLVKSLTGLPEDHFKKPQVELQIPLSPWRAASEEGVPTIKVSDVIIPQSFTESERPLIVEGAGGLYVPINEIEITSHLIEHLDMPTILVARSGLGTLNHTLLSIEHMKSRGIKIAGIVLNGEINSGNAETIQHFAPDVPIIAQIPLQKDGDLESLIDLVPSIDKI</sequence>
<dbReference type="PANTHER" id="PTHR43210">
    <property type="entry name" value="DETHIOBIOTIN SYNTHETASE"/>
    <property type="match status" value="1"/>
</dbReference>
<dbReference type="GO" id="GO:0005524">
    <property type="term" value="F:ATP binding"/>
    <property type="evidence" value="ECO:0007669"/>
    <property type="project" value="InterPro"/>
</dbReference>
<dbReference type="GO" id="GO:0000287">
    <property type="term" value="F:magnesium ion binding"/>
    <property type="evidence" value="ECO:0007669"/>
    <property type="project" value="InterPro"/>
</dbReference>
<dbReference type="Pfam" id="PF13500">
    <property type="entry name" value="AAA_26"/>
    <property type="match status" value="1"/>
</dbReference>
<dbReference type="GO" id="GO:0004141">
    <property type="term" value="F:dethiobiotin synthase activity"/>
    <property type="evidence" value="ECO:0007669"/>
    <property type="project" value="EnsemblFungi"/>
</dbReference>
<dbReference type="GeneID" id="30997230"/>
<dbReference type="Gene3D" id="3.40.50.300">
    <property type="entry name" value="P-loop containing nucleotide triphosphate hydrolases"/>
    <property type="match status" value="1"/>
</dbReference>
<dbReference type="CDD" id="cd03109">
    <property type="entry name" value="DTBS"/>
    <property type="match status" value="1"/>
</dbReference>
<dbReference type="Proteomes" id="UP000095085">
    <property type="component" value="Unassembled WGS sequence"/>
</dbReference>
<organism evidence="1 2">
    <name type="scientific">Hyphopichia burtonii NRRL Y-1933</name>
    <dbReference type="NCBI Taxonomy" id="984485"/>
    <lineage>
        <taxon>Eukaryota</taxon>
        <taxon>Fungi</taxon>
        <taxon>Dikarya</taxon>
        <taxon>Ascomycota</taxon>
        <taxon>Saccharomycotina</taxon>
        <taxon>Pichiomycetes</taxon>
        <taxon>Debaryomycetaceae</taxon>
        <taxon>Hyphopichia</taxon>
    </lineage>
</organism>
<accession>A0A1E4RSS6</accession>
<dbReference type="NCBIfam" id="TIGR00347">
    <property type="entry name" value="bioD"/>
    <property type="match status" value="1"/>
</dbReference>
<dbReference type="InterPro" id="IPR004472">
    <property type="entry name" value="DTB_synth_BioD"/>
</dbReference>
<keyword evidence="2" id="KW-1185">Reference proteome</keyword>
<dbReference type="PIRSF" id="PIRSF006755">
    <property type="entry name" value="DTB_synth"/>
    <property type="match status" value="1"/>
</dbReference>
<dbReference type="AlphaFoldDB" id="A0A1E4RSS6"/>
<evidence type="ECO:0000313" key="2">
    <source>
        <dbReference type="Proteomes" id="UP000095085"/>
    </source>
</evidence>
<dbReference type="RefSeq" id="XP_020079389.1">
    <property type="nucleotide sequence ID" value="XM_020222681.1"/>
</dbReference>
<dbReference type="HAMAP" id="MF_00336">
    <property type="entry name" value="BioD"/>
    <property type="match status" value="1"/>
</dbReference>
<proteinExistence type="inferred from homology"/>
<dbReference type="GO" id="GO:0009102">
    <property type="term" value="P:biotin biosynthetic process"/>
    <property type="evidence" value="ECO:0007669"/>
    <property type="project" value="UniProtKB-UniPathway"/>
</dbReference>
<dbReference type="PANTHER" id="PTHR43210:SF5">
    <property type="entry name" value="DETHIOBIOTIN SYNTHETASE"/>
    <property type="match status" value="1"/>
</dbReference>
<name>A0A1E4RSS6_9ASCO</name>
<gene>
    <name evidence="1" type="ORF">HYPBUDRAFT_164867</name>
</gene>
<dbReference type="SUPFAM" id="SSF52540">
    <property type="entry name" value="P-loop containing nucleoside triphosphate hydrolases"/>
    <property type="match status" value="1"/>
</dbReference>
<dbReference type="UniPathway" id="UPA00078"/>
<dbReference type="InterPro" id="IPR027417">
    <property type="entry name" value="P-loop_NTPase"/>
</dbReference>
<reference evidence="2" key="1">
    <citation type="submission" date="2016-05" db="EMBL/GenBank/DDBJ databases">
        <title>Comparative genomics of biotechnologically important yeasts.</title>
        <authorList>
            <consortium name="DOE Joint Genome Institute"/>
            <person name="Riley R."/>
            <person name="Haridas S."/>
            <person name="Wolfe K.H."/>
            <person name="Lopes M.R."/>
            <person name="Hittinger C.T."/>
            <person name="Goker M."/>
            <person name="Salamov A."/>
            <person name="Wisecaver J."/>
            <person name="Long T.M."/>
            <person name="Aerts A.L."/>
            <person name="Barry K."/>
            <person name="Choi C."/>
            <person name="Clum A."/>
            <person name="Coughlan A.Y."/>
            <person name="Deshpande S."/>
            <person name="Douglass A.P."/>
            <person name="Hanson S.J."/>
            <person name="Klenk H.-P."/>
            <person name="Labutti K."/>
            <person name="Lapidus A."/>
            <person name="Lindquist E."/>
            <person name="Lipzen A."/>
            <person name="Meier-Kolthoff J.P."/>
            <person name="Ohm R.A."/>
            <person name="Otillar R.P."/>
            <person name="Pangilinan J."/>
            <person name="Peng Y."/>
            <person name="Rokas A."/>
            <person name="Rosa C.A."/>
            <person name="Scheuner C."/>
            <person name="Sibirny A.A."/>
            <person name="Slot J.C."/>
            <person name="Stielow J.B."/>
            <person name="Sun H."/>
            <person name="Kurtzman C.P."/>
            <person name="Blackwell M."/>
            <person name="Grigoriev I.V."/>
            <person name="Jeffries T.W."/>
        </authorList>
    </citation>
    <scope>NUCLEOTIDE SEQUENCE [LARGE SCALE GENOMIC DNA]</scope>
    <source>
        <strain evidence="2">NRRL Y-1933</strain>
    </source>
</reference>